<dbReference type="GO" id="GO:0005737">
    <property type="term" value="C:cytoplasm"/>
    <property type="evidence" value="ECO:0007669"/>
    <property type="project" value="TreeGrafter"/>
</dbReference>
<reference evidence="18" key="1">
    <citation type="submission" date="2025-08" db="UniProtKB">
        <authorList>
            <consortium name="RefSeq"/>
        </authorList>
    </citation>
    <scope>IDENTIFICATION</scope>
</reference>
<dbReference type="GO" id="GO:0005524">
    <property type="term" value="F:ATP binding"/>
    <property type="evidence" value="ECO:0007669"/>
    <property type="project" value="UniProtKB-KW"/>
</dbReference>
<dbReference type="Proteomes" id="UP000504612">
    <property type="component" value="Unplaced"/>
</dbReference>
<dbReference type="PANTHER" id="PTHR24346:SF94">
    <property type="entry name" value="NON-SPECIFIC SERINE_THREONINE PROTEIN KINASE"/>
    <property type="match status" value="1"/>
</dbReference>
<comment type="catalytic activity">
    <reaction evidence="13">
        <text>L-threonyl-[protein] + ATP = O-phospho-L-threonyl-[protein] + ADP + H(+)</text>
        <dbReference type="Rhea" id="RHEA:46608"/>
        <dbReference type="Rhea" id="RHEA-COMP:11060"/>
        <dbReference type="Rhea" id="RHEA-COMP:11605"/>
        <dbReference type="ChEBI" id="CHEBI:15378"/>
        <dbReference type="ChEBI" id="CHEBI:30013"/>
        <dbReference type="ChEBI" id="CHEBI:30616"/>
        <dbReference type="ChEBI" id="CHEBI:61977"/>
        <dbReference type="ChEBI" id="CHEBI:456216"/>
        <dbReference type="EC" id="2.7.11.1"/>
    </reaction>
</comment>
<name>A0A6J1W267_9SAUR</name>
<evidence type="ECO:0000256" key="11">
    <source>
        <dbReference type="ARBA" id="ARBA00022842"/>
    </source>
</evidence>
<dbReference type="InterPro" id="IPR008271">
    <property type="entry name" value="Ser/Thr_kinase_AS"/>
</dbReference>
<dbReference type="PANTHER" id="PTHR24346">
    <property type="entry name" value="MAP/MICROTUBULE AFFINITY-REGULATING KINASE"/>
    <property type="match status" value="1"/>
</dbReference>
<keyword evidence="11" id="KW-0460">Magnesium</keyword>
<keyword evidence="7" id="KW-0479">Metal-binding</keyword>
<dbReference type="GeneID" id="113431227"/>
<evidence type="ECO:0000256" key="15">
    <source>
        <dbReference type="SAM" id="SignalP"/>
    </source>
</evidence>
<dbReference type="GO" id="GO:0004674">
    <property type="term" value="F:protein serine/threonine kinase activity"/>
    <property type="evidence" value="ECO:0007669"/>
    <property type="project" value="UniProtKB-KW"/>
</dbReference>
<evidence type="ECO:0000256" key="7">
    <source>
        <dbReference type="ARBA" id="ARBA00022723"/>
    </source>
</evidence>
<evidence type="ECO:0000256" key="4">
    <source>
        <dbReference type="ARBA" id="ARBA00012513"/>
    </source>
</evidence>
<evidence type="ECO:0000259" key="16">
    <source>
        <dbReference type="PROSITE" id="PS50011"/>
    </source>
</evidence>
<evidence type="ECO:0000256" key="6">
    <source>
        <dbReference type="ARBA" id="ARBA00022679"/>
    </source>
</evidence>
<proteinExistence type="inferred from homology"/>
<comment type="cofactor">
    <cofactor evidence="1">
        <name>Mn(2+)</name>
        <dbReference type="ChEBI" id="CHEBI:29035"/>
    </cofactor>
</comment>
<dbReference type="InterPro" id="IPR011009">
    <property type="entry name" value="Kinase-like_dom_sf"/>
</dbReference>
<organism evidence="17 18">
    <name type="scientific">Notechis scutatus</name>
    <name type="common">mainland tiger snake</name>
    <dbReference type="NCBI Taxonomy" id="8663"/>
    <lineage>
        <taxon>Eukaryota</taxon>
        <taxon>Metazoa</taxon>
        <taxon>Chordata</taxon>
        <taxon>Craniata</taxon>
        <taxon>Vertebrata</taxon>
        <taxon>Euteleostomi</taxon>
        <taxon>Lepidosauria</taxon>
        <taxon>Squamata</taxon>
        <taxon>Bifurcata</taxon>
        <taxon>Unidentata</taxon>
        <taxon>Episquamata</taxon>
        <taxon>Toxicofera</taxon>
        <taxon>Serpentes</taxon>
        <taxon>Colubroidea</taxon>
        <taxon>Elapidae</taxon>
        <taxon>Hydrophiinae</taxon>
        <taxon>Notechis</taxon>
    </lineage>
</organism>
<evidence type="ECO:0000313" key="17">
    <source>
        <dbReference type="Proteomes" id="UP000504612"/>
    </source>
</evidence>
<keyword evidence="10" id="KW-0067">ATP-binding</keyword>
<protein>
    <recommendedName>
        <fullName evidence="4">non-specific serine/threonine protein kinase</fullName>
        <ecNumber evidence="4">2.7.11.1</ecNumber>
    </recommendedName>
</protein>
<feature type="signal peptide" evidence="15">
    <location>
        <begin position="1"/>
        <end position="16"/>
    </location>
</feature>
<comment type="catalytic activity">
    <reaction evidence="14">
        <text>L-seryl-[protein] + ATP = O-phospho-L-seryl-[protein] + ADP + H(+)</text>
        <dbReference type="Rhea" id="RHEA:17989"/>
        <dbReference type="Rhea" id="RHEA-COMP:9863"/>
        <dbReference type="Rhea" id="RHEA-COMP:11604"/>
        <dbReference type="ChEBI" id="CHEBI:15378"/>
        <dbReference type="ChEBI" id="CHEBI:29999"/>
        <dbReference type="ChEBI" id="CHEBI:30616"/>
        <dbReference type="ChEBI" id="CHEBI:83421"/>
        <dbReference type="ChEBI" id="CHEBI:456216"/>
        <dbReference type="EC" id="2.7.11.1"/>
    </reaction>
</comment>
<keyword evidence="12" id="KW-0464">Manganese</keyword>
<keyword evidence="6" id="KW-0808">Transferase</keyword>
<evidence type="ECO:0000256" key="9">
    <source>
        <dbReference type="ARBA" id="ARBA00022777"/>
    </source>
</evidence>
<evidence type="ECO:0000256" key="5">
    <source>
        <dbReference type="ARBA" id="ARBA00022527"/>
    </source>
</evidence>
<keyword evidence="17" id="KW-1185">Reference proteome</keyword>
<comment type="similarity">
    <text evidence="3">Belongs to the protein kinase superfamily. CAMK Ser/Thr protein kinase family. LKB1 subfamily.</text>
</comment>
<dbReference type="SUPFAM" id="SSF56112">
    <property type="entry name" value="Protein kinase-like (PK-like)"/>
    <property type="match status" value="1"/>
</dbReference>
<sequence>YCTVLVLQIFFHLISPLPPPHTSCRYFCQLIDGLEYLHSQGIVHKDIKPGNLLLTTNGTLKISDLGVAEALHPFAEDDMCRTSQGSPAFQPPEIANGLDTFSGFKVDIWSAGVTL</sequence>
<accession>A0A6J1W267</accession>
<feature type="chain" id="PRO_5026837255" description="non-specific serine/threonine protein kinase" evidence="15">
    <location>
        <begin position="17"/>
        <end position="115"/>
    </location>
</feature>
<dbReference type="GO" id="GO:0035556">
    <property type="term" value="P:intracellular signal transduction"/>
    <property type="evidence" value="ECO:0007669"/>
    <property type="project" value="TreeGrafter"/>
</dbReference>
<keyword evidence="15" id="KW-0732">Signal</keyword>
<evidence type="ECO:0000256" key="3">
    <source>
        <dbReference type="ARBA" id="ARBA00009985"/>
    </source>
</evidence>
<keyword evidence="9" id="KW-0418">Kinase</keyword>
<evidence type="ECO:0000256" key="2">
    <source>
        <dbReference type="ARBA" id="ARBA00001946"/>
    </source>
</evidence>
<evidence type="ECO:0000256" key="14">
    <source>
        <dbReference type="ARBA" id="ARBA00048679"/>
    </source>
</evidence>
<dbReference type="PROSITE" id="PS50011">
    <property type="entry name" value="PROTEIN_KINASE_DOM"/>
    <property type="match status" value="1"/>
</dbReference>
<evidence type="ECO:0000256" key="1">
    <source>
        <dbReference type="ARBA" id="ARBA00001936"/>
    </source>
</evidence>
<feature type="domain" description="Protein kinase" evidence="16">
    <location>
        <begin position="1"/>
        <end position="115"/>
    </location>
</feature>
<evidence type="ECO:0000256" key="13">
    <source>
        <dbReference type="ARBA" id="ARBA00047899"/>
    </source>
</evidence>
<dbReference type="GO" id="GO:0046872">
    <property type="term" value="F:metal ion binding"/>
    <property type="evidence" value="ECO:0007669"/>
    <property type="project" value="UniProtKB-KW"/>
</dbReference>
<feature type="non-terminal residue" evidence="18">
    <location>
        <position position="1"/>
    </location>
</feature>
<dbReference type="Gene3D" id="1.10.510.10">
    <property type="entry name" value="Transferase(Phosphotransferase) domain 1"/>
    <property type="match status" value="1"/>
</dbReference>
<gene>
    <name evidence="18" type="primary">LOC113431227</name>
</gene>
<dbReference type="EC" id="2.7.11.1" evidence="4"/>
<dbReference type="InterPro" id="IPR000719">
    <property type="entry name" value="Prot_kinase_dom"/>
</dbReference>
<keyword evidence="8" id="KW-0547">Nucleotide-binding</keyword>
<evidence type="ECO:0000256" key="10">
    <source>
        <dbReference type="ARBA" id="ARBA00022840"/>
    </source>
</evidence>
<comment type="cofactor">
    <cofactor evidence="2">
        <name>Mg(2+)</name>
        <dbReference type="ChEBI" id="CHEBI:18420"/>
    </cofactor>
</comment>
<dbReference type="AlphaFoldDB" id="A0A6J1W267"/>
<evidence type="ECO:0000256" key="12">
    <source>
        <dbReference type="ARBA" id="ARBA00023211"/>
    </source>
</evidence>
<dbReference type="KEGG" id="nss:113431227"/>
<evidence type="ECO:0000256" key="8">
    <source>
        <dbReference type="ARBA" id="ARBA00022741"/>
    </source>
</evidence>
<keyword evidence="5" id="KW-0723">Serine/threonine-protein kinase</keyword>
<dbReference type="RefSeq" id="XP_026549356.1">
    <property type="nucleotide sequence ID" value="XM_026693571.1"/>
</dbReference>
<evidence type="ECO:0000313" key="18">
    <source>
        <dbReference type="RefSeq" id="XP_026549356.1"/>
    </source>
</evidence>
<dbReference type="SMART" id="SM00220">
    <property type="entry name" value="S_TKc"/>
    <property type="match status" value="1"/>
</dbReference>
<dbReference type="PROSITE" id="PS00108">
    <property type="entry name" value="PROTEIN_KINASE_ST"/>
    <property type="match status" value="1"/>
</dbReference>
<dbReference type="Pfam" id="PF00069">
    <property type="entry name" value="Pkinase"/>
    <property type="match status" value="1"/>
</dbReference>